<evidence type="ECO:0000259" key="16">
    <source>
        <dbReference type="SMART" id="SM00382"/>
    </source>
</evidence>
<feature type="domain" description="AAA+ ATPase" evidence="16">
    <location>
        <begin position="161"/>
        <end position="319"/>
    </location>
</feature>
<evidence type="ECO:0000256" key="11">
    <source>
        <dbReference type="ARBA" id="ARBA00023204"/>
    </source>
</evidence>
<feature type="DNA-binding region" evidence="14">
    <location>
        <begin position="578"/>
        <end position="597"/>
    </location>
</feature>
<dbReference type="SUPFAM" id="SSF52540">
    <property type="entry name" value="P-loop containing nucleoside triphosphate hydrolases"/>
    <property type="match status" value="2"/>
</dbReference>
<evidence type="ECO:0000256" key="15">
    <source>
        <dbReference type="SAM" id="MobiDB-lite"/>
    </source>
</evidence>
<dbReference type="GO" id="GO:0006281">
    <property type="term" value="P:DNA repair"/>
    <property type="evidence" value="ECO:0007669"/>
    <property type="project" value="UniProtKB-UniRule"/>
</dbReference>
<keyword evidence="5 14" id="KW-0378">Hydrolase</keyword>
<feature type="region of interest" description="Disordered" evidence="15">
    <location>
        <begin position="21"/>
        <end position="44"/>
    </location>
</feature>
<dbReference type="GO" id="GO:0016887">
    <property type="term" value="F:ATP hydrolysis activity"/>
    <property type="evidence" value="ECO:0007669"/>
    <property type="project" value="RHEA"/>
</dbReference>
<feature type="compositionally biased region" description="Polar residues" evidence="15">
    <location>
        <begin position="21"/>
        <end position="36"/>
    </location>
</feature>
<dbReference type="GO" id="GO:0005524">
    <property type="term" value="F:ATP binding"/>
    <property type="evidence" value="ECO:0007669"/>
    <property type="project" value="UniProtKB-UniRule"/>
</dbReference>
<dbReference type="InterPro" id="IPR049163">
    <property type="entry name" value="Pif1-like_2B_dom"/>
</dbReference>
<dbReference type="SMART" id="SM00382">
    <property type="entry name" value="AAA"/>
    <property type="match status" value="1"/>
</dbReference>
<dbReference type="FunFam" id="3.40.50.300:FF:001226">
    <property type="entry name" value="ATP-dependent DNA helicase PIF1"/>
    <property type="match status" value="1"/>
</dbReference>
<dbReference type="CDD" id="cd18037">
    <property type="entry name" value="DEXSc_Pif1_like"/>
    <property type="match status" value="1"/>
</dbReference>
<comment type="function">
    <text evidence="14">DNA-dependent ATPase and 5'-3' DNA helicase required for the maintenance of both mitochondrial and nuclear genome stability.</text>
</comment>
<evidence type="ECO:0000256" key="1">
    <source>
        <dbReference type="ARBA" id="ARBA00001946"/>
    </source>
</evidence>
<keyword evidence="4 14" id="KW-0227">DNA damage</keyword>
<dbReference type="PANTHER" id="PTHR47642">
    <property type="entry name" value="ATP-DEPENDENT DNA HELICASE"/>
    <property type="match status" value="1"/>
</dbReference>
<dbReference type="InterPro" id="IPR003593">
    <property type="entry name" value="AAA+_ATPase"/>
</dbReference>
<dbReference type="GO" id="GO:0003697">
    <property type="term" value="F:single-stranded DNA binding"/>
    <property type="evidence" value="ECO:0007669"/>
    <property type="project" value="UniProtKB-ARBA"/>
</dbReference>
<name>A0A2R6NTT4_9APHY</name>
<evidence type="ECO:0000256" key="10">
    <source>
        <dbReference type="ARBA" id="ARBA00023172"/>
    </source>
</evidence>
<dbReference type="Proteomes" id="UP000186601">
    <property type="component" value="Unassembled WGS sequence"/>
</dbReference>
<evidence type="ECO:0000313" key="18">
    <source>
        <dbReference type="Proteomes" id="UP000186601"/>
    </source>
</evidence>
<evidence type="ECO:0000256" key="8">
    <source>
        <dbReference type="ARBA" id="ARBA00023125"/>
    </source>
</evidence>
<keyword evidence="11 14" id="KW-0234">DNA repair</keyword>
<feature type="region of interest" description="Disordered" evidence="15">
    <location>
        <begin position="465"/>
        <end position="494"/>
    </location>
</feature>
<comment type="subunit">
    <text evidence="14">Monomer.</text>
</comment>
<dbReference type="GO" id="GO:0043139">
    <property type="term" value="F:5'-3' DNA helicase activity"/>
    <property type="evidence" value="ECO:0007669"/>
    <property type="project" value="UniProtKB-UniRule"/>
</dbReference>
<keyword evidence="6 14" id="KW-0347">Helicase</keyword>
<comment type="subcellular location">
    <subcellularLocation>
        <location evidence="2">Nucleus</location>
        <location evidence="2">Nucleolus</location>
    </subcellularLocation>
    <subcellularLocation>
        <location evidence="14">Nucleus</location>
    </subcellularLocation>
    <subcellularLocation>
        <location evidence="14">Mitochondrion</location>
    </subcellularLocation>
</comment>
<keyword evidence="18" id="KW-1185">Reference proteome</keyword>
<keyword evidence="7 14" id="KW-0067">ATP-binding</keyword>
<proteinExistence type="inferred from homology"/>
<dbReference type="Pfam" id="PF05970">
    <property type="entry name" value="PIF1"/>
    <property type="match status" value="1"/>
</dbReference>
<dbReference type="STRING" id="98765.A0A2R6NTT4"/>
<dbReference type="GO" id="GO:0005739">
    <property type="term" value="C:mitochondrion"/>
    <property type="evidence" value="ECO:0007669"/>
    <property type="project" value="UniProtKB-SubCell"/>
</dbReference>
<dbReference type="AlphaFoldDB" id="A0A2R6NTT4"/>
<dbReference type="GO" id="GO:0005730">
    <property type="term" value="C:nucleolus"/>
    <property type="evidence" value="ECO:0007669"/>
    <property type="project" value="UniProtKB-SubCell"/>
</dbReference>
<feature type="region of interest" description="Disordered" evidence="15">
    <location>
        <begin position="68"/>
        <end position="144"/>
    </location>
</feature>
<organism evidence="17 18">
    <name type="scientific">Hermanssonia centrifuga</name>
    <dbReference type="NCBI Taxonomy" id="98765"/>
    <lineage>
        <taxon>Eukaryota</taxon>
        <taxon>Fungi</taxon>
        <taxon>Dikarya</taxon>
        <taxon>Basidiomycota</taxon>
        <taxon>Agaricomycotina</taxon>
        <taxon>Agaricomycetes</taxon>
        <taxon>Polyporales</taxon>
        <taxon>Meruliaceae</taxon>
        <taxon>Hermanssonia</taxon>
    </lineage>
</organism>
<dbReference type="Gene3D" id="3.40.50.300">
    <property type="entry name" value="P-loop containing nucleotide triphosphate hydrolases"/>
    <property type="match status" value="2"/>
</dbReference>
<evidence type="ECO:0000256" key="2">
    <source>
        <dbReference type="ARBA" id="ARBA00004604"/>
    </source>
</evidence>
<dbReference type="InterPro" id="IPR051055">
    <property type="entry name" value="PIF1_helicase"/>
</dbReference>
<feature type="binding site" evidence="14">
    <location>
        <begin position="169"/>
        <end position="176"/>
    </location>
    <ligand>
        <name>ATP</name>
        <dbReference type="ChEBI" id="CHEBI:30616"/>
    </ligand>
</feature>
<comment type="similarity">
    <text evidence="14">Belongs to the helicase family. PIF1 subfamily.</text>
</comment>
<dbReference type="InterPro" id="IPR010285">
    <property type="entry name" value="DNA_helicase_pif1-like_DEAD"/>
</dbReference>
<dbReference type="PANTHER" id="PTHR47642:SF5">
    <property type="entry name" value="ATP-DEPENDENT DNA HELICASE"/>
    <property type="match status" value="1"/>
</dbReference>
<evidence type="ECO:0000256" key="12">
    <source>
        <dbReference type="ARBA" id="ARBA00023235"/>
    </source>
</evidence>
<evidence type="ECO:0000256" key="9">
    <source>
        <dbReference type="ARBA" id="ARBA00023128"/>
    </source>
</evidence>
<dbReference type="CDD" id="cd18809">
    <property type="entry name" value="SF1_C_RecD"/>
    <property type="match status" value="1"/>
</dbReference>
<keyword evidence="10 14" id="KW-0233">DNA recombination</keyword>
<keyword evidence="13 14" id="KW-0539">Nucleus</keyword>
<dbReference type="GO" id="GO:0006310">
    <property type="term" value="P:DNA recombination"/>
    <property type="evidence" value="ECO:0007669"/>
    <property type="project" value="UniProtKB-UniRule"/>
</dbReference>
<evidence type="ECO:0000256" key="4">
    <source>
        <dbReference type="ARBA" id="ARBA00022763"/>
    </source>
</evidence>
<evidence type="ECO:0000256" key="6">
    <source>
        <dbReference type="ARBA" id="ARBA00022806"/>
    </source>
</evidence>
<dbReference type="InterPro" id="IPR048293">
    <property type="entry name" value="PIF1_RRM3_pfh1"/>
</dbReference>
<keyword evidence="12 14" id="KW-0413">Isomerase</keyword>
<dbReference type="EC" id="5.6.2.3" evidence="14"/>
<sequence>MSSTKLMSGLKTIKRDFTSNAVAAPSSSQTPSTNVNPGAKKSLNGIEQRLKDIQDALNGQLVQGERMTMKGAAGQKRSSPNECEDSAAKRRQLPSSWNDAPSHTSSQTRASQGSRNLSRPSTSVIPTSTIAVGPPTNPSRDKPAPVFLSQEQTHILKLVENGESIFYTGSAGTGKSVLLREIIKVLKKKHARSADSVAITASTGIAACNIGGVTIHSFAGIGIGVDSAEHLAQKVRKNKKAMARWLRTKVLIIDEVSMVDGDLYDKLARVGSILRKDTKPFGGIQVIVTGDFFQLPPVNRDPRAVKFAFEAELWGQTIKKTFNLTKVFRQKDPEFVDMLNEMRFGRLTTASIMKFKRLARPLQYDDGVGATELFPRREDVERSNGSRMQHIKAEEQIYKAYDSGSIADTEQGQKVLTNFMASERLILKVGAQVMLIKNIDEQLVNGSMGTIVEFTEPQNFMTNPDDPYTVSPASATTKPTSASASGSKGSTAAPARGASLVQKWPVVEFIVRQGQNTGKRRMLVQPESWKVELPNGEVQVARTQLPLILAWAMSIHKSQGQTLDRVKVDLAKVFEKGQAYVALSRATCLEGLQVLNFDATKVRLRLSIVPSDSCPSDDEVLIVYCYLQVNAHPKVVQWSKTLETIPV</sequence>
<protein>
    <recommendedName>
        <fullName evidence="14">ATP-dependent DNA helicase PIF1</fullName>
        <ecNumber evidence="14">5.6.2.3</ecNumber>
    </recommendedName>
    <alternativeName>
        <fullName evidence="14">DNA 5'-3' helicase PIF1</fullName>
    </alternativeName>
    <alternativeName>
        <fullName evidence="14">DNA repair and recombination helicase PIF1</fullName>
    </alternativeName>
</protein>
<dbReference type="InterPro" id="IPR027417">
    <property type="entry name" value="P-loop_NTPase"/>
</dbReference>
<keyword evidence="3 14" id="KW-0547">Nucleotide-binding</keyword>
<dbReference type="Pfam" id="PF21530">
    <property type="entry name" value="Pif1_2B_dom"/>
    <property type="match status" value="1"/>
</dbReference>
<evidence type="ECO:0000256" key="14">
    <source>
        <dbReference type="HAMAP-Rule" id="MF_03176"/>
    </source>
</evidence>
<keyword evidence="8 14" id="KW-0238">DNA-binding</keyword>
<comment type="catalytic activity">
    <reaction evidence="14">
        <text>ATP + H2O = ADP + phosphate + H(+)</text>
        <dbReference type="Rhea" id="RHEA:13065"/>
        <dbReference type="ChEBI" id="CHEBI:15377"/>
        <dbReference type="ChEBI" id="CHEBI:15378"/>
        <dbReference type="ChEBI" id="CHEBI:30616"/>
        <dbReference type="ChEBI" id="CHEBI:43474"/>
        <dbReference type="ChEBI" id="CHEBI:456216"/>
        <dbReference type="EC" id="5.6.2.3"/>
    </reaction>
</comment>
<feature type="compositionally biased region" description="Low complexity" evidence="15">
    <location>
        <begin position="471"/>
        <end position="494"/>
    </location>
</feature>
<dbReference type="EMBL" id="MLYV02000841">
    <property type="protein sequence ID" value="PSR76539.1"/>
    <property type="molecule type" value="Genomic_DNA"/>
</dbReference>
<evidence type="ECO:0000256" key="5">
    <source>
        <dbReference type="ARBA" id="ARBA00022801"/>
    </source>
</evidence>
<evidence type="ECO:0000256" key="13">
    <source>
        <dbReference type="ARBA" id="ARBA00023242"/>
    </source>
</evidence>
<dbReference type="GO" id="GO:0000723">
    <property type="term" value="P:telomere maintenance"/>
    <property type="evidence" value="ECO:0007669"/>
    <property type="project" value="InterPro"/>
</dbReference>
<evidence type="ECO:0000256" key="7">
    <source>
        <dbReference type="ARBA" id="ARBA00022840"/>
    </source>
</evidence>
<gene>
    <name evidence="14" type="primary">PIF1</name>
    <name evidence="17" type="ORF">PHLCEN_2v8385</name>
</gene>
<comment type="cofactor">
    <cofactor evidence="1 14">
        <name>Mg(2+)</name>
        <dbReference type="ChEBI" id="CHEBI:18420"/>
    </cofactor>
</comment>
<accession>A0A2R6NTT4</accession>
<feature type="compositionally biased region" description="Polar residues" evidence="15">
    <location>
        <begin position="93"/>
        <end position="130"/>
    </location>
</feature>
<dbReference type="OrthoDB" id="432234at2759"/>
<comment type="caution">
    <text evidence="17">The sequence shown here is derived from an EMBL/GenBank/DDBJ whole genome shotgun (WGS) entry which is preliminary data.</text>
</comment>
<reference evidence="17 18" key="1">
    <citation type="submission" date="2018-02" db="EMBL/GenBank/DDBJ databases">
        <title>Genome sequence of the basidiomycete white-rot fungus Phlebia centrifuga.</title>
        <authorList>
            <person name="Granchi Z."/>
            <person name="Peng M."/>
            <person name="de Vries R.P."/>
            <person name="Hilden K."/>
            <person name="Makela M.R."/>
            <person name="Grigoriev I."/>
            <person name="Riley R."/>
        </authorList>
    </citation>
    <scope>NUCLEOTIDE SEQUENCE [LARGE SCALE GENOMIC DNA]</scope>
    <source>
        <strain evidence="17 18">FBCC195</strain>
    </source>
</reference>
<evidence type="ECO:0000313" key="17">
    <source>
        <dbReference type="EMBL" id="PSR76539.1"/>
    </source>
</evidence>
<keyword evidence="9 14" id="KW-0496">Mitochondrion</keyword>
<dbReference type="HAMAP" id="MF_03176">
    <property type="entry name" value="PIF1"/>
    <property type="match status" value="1"/>
</dbReference>
<evidence type="ECO:0000256" key="3">
    <source>
        <dbReference type="ARBA" id="ARBA00022741"/>
    </source>
</evidence>